<dbReference type="OrthoDB" id="6311790at2"/>
<evidence type="ECO:0000313" key="2">
    <source>
        <dbReference type="Proteomes" id="UP000636949"/>
    </source>
</evidence>
<reference evidence="1" key="2">
    <citation type="submission" date="2020-09" db="EMBL/GenBank/DDBJ databases">
        <authorList>
            <person name="Sun Q."/>
            <person name="Zhou Y."/>
        </authorList>
    </citation>
    <scope>NUCLEOTIDE SEQUENCE</scope>
    <source>
        <strain evidence="1">CGMCC 1.15758</strain>
    </source>
</reference>
<reference evidence="1" key="1">
    <citation type="journal article" date="2014" name="Int. J. Syst. Evol. Microbiol.">
        <title>Complete genome sequence of Corynebacterium casei LMG S-19264T (=DSM 44701T), isolated from a smear-ripened cheese.</title>
        <authorList>
            <consortium name="US DOE Joint Genome Institute (JGI-PGF)"/>
            <person name="Walter F."/>
            <person name="Albersmeier A."/>
            <person name="Kalinowski J."/>
            <person name="Ruckert C."/>
        </authorList>
    </citation>
    <scope>NUCLEOTIDE SEQUENCE</scope>
    <source>
        <strain evidence="1">CGMCC 1.15758</strain>
    </source>
</reference>
<sequence length="1513" mass="171824">MGLISGAVQLATLASNAGKVIDGYNEVQKRLSASEDIETQLAVADYDTVVIVAKPAQAQAYRDFFNDKKLALKNMVSSGYNERAFDVAVKMGAQVSKEQFDKVQEKTSFWQKTKIRFADWFQGKNAYITDCLNPRMLKNVLTFNYENLESDNLKLIAKVLESLYHEYVSYYEWLAMNEDAKKVTQEDDEKLYAGCYYSEQKKLWIIHDENLWKTAVIVTHLVKILTCPNVQCHNDKTLVSGSFGIASIVPITLYHMHFLNEFLQKEYRRPEHDQEIKDKREKLASDAKAVVEKLSQTTSKGTLVKKMADYASNRETSAITDTEVANLLNIKALQLISDSLKKSQETPGRGVLGSFKESEAVVDFQTRFDEVSKDLVEAQKAHAESVKAIHDLQKSAQQCDVFVDSASLGNLFGILKNKRQTVISSYFKLHDFQGHLRVFQDYIVAIESFAQKSLPGDQVSLMLADKSLEYVVKNLPFQLSTIIFPSYPVIDNGIFITTCKEKYFQQMTSSSFEFLMVEEDKLTTADVDKLDQVTDALKLVTIEYVAQKDTLTLTHNQTAKIPQVKELVINYQLEQKEKIKGKKTLNELLGCFAKESKDPFAQFVQARHEALEGLKGFLKEIEAAFLTKEKVISVDASQNYREACYGQMTAFINEFVFGINQSHIKQVSELTMQMFSASYPEQMPFLQHMFRTRMGLLNEFAKFSSYDMVVHWQLAHSMLYFSTQELYGKGAIERGEIAQEDLKAKLFDYFQGKTPNVGEADLFLDQKTALIEQIASLRASETDFRFLISLCVAALMVEYDHLVQLYLVQQALRQLVGLYGEEFIRTKSFQEIIDNFTKVLSEVYKKFEDSSRALTKSIDAWKESLQKDATRVKVHGNSYQAVRKIAKLRERLDVYKELVTKTNEQVKAIEGAQEWEKAQGYTGFCQAFVDDSKAQIYAPQLEENLDTFYDANVIKAASTLKDKRYKDFQDSMHAYLEQGAKILKDLRFDNQQPKLVSMVVEDQLTEIALGQKLGSKPYNFTAMVQAIGAAQDIPSQIMSGFNSESKAYIYMQLVLSSSSSTLKNNMNIRQLVSFVINTEDMVNLYGLFSQLNELMLKMYAHGIGDEPIYQGDSKDKVLSERMMATLGEGTAQSRYAQLCNTESNVSLSEFIAKYLDLISVSEFKNQEKERLLNDDSVSFYTVAAEIMHALLQAYVKVAINIEYATRSRNFSGSEQNQLRLWAVDVMTKLQIKRFDESGDVRYQGFSPVYKVDDLKVSLLLKAMLSNTSERQKEAVGSLSTQRTTIQLAVQEQLKNTQAQFLAHIYNLTGSSAGRKDLQYNALITRKTTRSGQRKTPVYMNILTSMESNTSLRALSNYTFKSSHHVLDKQTFTQDSIVEIEKYRLLKGVMIDPKSQREIAFQSFGGFDQDVMDYLSTSEAESNKEAYSDKKSTWLAVRGVFDGGKKQALLAQAYLILDEPAKLQSLIDAYQTSGQFDLVLLDGSAVTSVTDANKKDPNSHEFYPKRQFKQPVVM</sequence>
<dbReference type="RefSeq" id="WP_117003588.1">
    <property type="nucleotide sequence ID" value="NZ_BMJS01000032.1"/>
</dbReference>
<keyword evidence="2" id="KW-1185">Reference proteome</keyword>
<comment type="caution">
    <text evidence="1">The sequence shown here is derived from an EMBL/GenBank/DDBJ whole genome shotgun (WGS) entry which is preliminary data.</text>
</comment>
<gene>
    <name evidence="1" type="ORF">GCM10010995_22530</name>
</gene>
<evidence type="ECO:0000313" key="1">
    <source>
        <dbReference type="EMBL" id="GGG04531.1"/>
    </source>
</evidence>
<name>A0A8J2Z5Z6_9GAMM</name>
<organism evidence="1 2">
    <name type="scientific">Cysteiniphilum litorale</name>
    <dbReference type="NCBI Taxonomy" id="2056700"/>
    <lineage>
        <taxon>Bacteria</taxon>
        <taxon>Pseudomonadati</taxon>
        <taxon>Pseudomonadota</taxon>
        <taxon>Gammaproteobacteria</taxon>
        <taxon>Thiotrichales</taxon>
        <taxon>Fastidiosibacteraceae</taxon>
        <taxon>Cysteiniphilum</taxon>
    </lineage>
</organism>
<protein>
    <submittedName>
        <fullName evidence="1">Uncharacterized protein</fullName>
    </submittedName>
</protein>
<proteinExistence type="predicted"/>
<dbReference type="Proteomes" id="UP000636949">
    <property type="component" value="Unassembled WGS sequence"/>
</dbReference>
<accession>A0A8J2Z5Z6</accession>
<dbReference type="EMBL" id="BMJS01000032">
    <property type="protein sequence ID" value="GGG04531.1"/>
    <property type="molecule type" value="Genomic_DNA"/>
</dbReference>